<evidence type="ECO:0000313" key="3">
    <source>
        <dbReference type="EMBL" id="CAE4573763.1"/>
    </source>
</evidence>
<keyword evidence="2" id="KW-0812">Transmembrane</keyword>
<protein>
    <submittedName>
        <fullName evidence="3">Uncharacterized protein</fullName>
    </submittedName>
</protein>
<evidence type="ECO:0000256" key="1">
    <source>
        <dbReference type="SAM" id="MobiDB-lite"/>
    </source>
</evidence>
<evidence type="ECO:0000256" key="2">
    <source>
        <dbReference type="SAM" id="Phobius"/>
    </source>
</evidence>
<organism evidence="3">
    <name type="scientific">Alexandrium monilatum</name>
    <dbReference type="NCBI Taxonomy" id="311494"/>
    <lineage>
        <taxon>Eukaryota</taxon>
        <taxon>Sar</taxon>
        <taxon>Alveolata</taxon>
        <taxon>Dinophyceae</taxon>
        <taxon>Gonyaulacales</taxon>
        <taxon>Pyrocystaceae</taxon>
        <taxon>Alexandrium</taxon>
    </lineage>
</organism>
<sequence>MAPAVTEEQVAGQLHQAELGQAIPAVAAGEAQRESPKANAAVAAGEVQRENPEANPAVAAGEVHQNNPEATHSMVANGEVQQDTPEAHHRAVTMGDVLGSVEVQGGFPTAAVQQGIPVAPLPGGVSSDQMPPLVPGIVVGRPVGYRSNQSPARRLNSRAVARAFGPSELNEEEVIVVNYGASLMIFATIDLFATLLYVIIALVHFIETPGRMRSYNELLWLVFLIGPICGLIGAWRLERTLVFVYFAFCLVKTAYQLAWAVVALQLWHVIAALVQVWVTKIVSTFWRALHHIPPERCRQLLEHKAQATMQYW</sequence>
<reference evidence="3" key="1">
    <citation type="submission" date="2021-01" db="EMBL/GenBank/DDBJ databases">
        <authorList>
            <person name="Corre E."/>
            <person name="Pelletier E."/>
            <person name="Niang G."/>
            <person name="Scheremetjew M."/>
            <person name="Finn R."/>
            <person name="Kale V."/>
            <person name="Holt S."/>
            <person name="Cochrane G."/>
            <person name="Meng A."/>
            <person name="Brown T."/>
            <person name="Cohen L."/>
        </authorList>
    </citation>
    <scope>NUCLEOTIDE SEQUENCE</scope>
    <source>
        <strain evidence="3">CCMP3105</strain>
    </source>
</reference>
<feature type="transmembrane region" description="Helical" evidence="2">
    <location>
        <begin position="218"/>
        <end position="237"/>
    </location>
</feature>
<dbReference type="AlphaFoldDB" id="A0A7S4VAX7"/>
<feature type="transmembrane region" description="Helical" evidence="2">
    <location>
        <begin position="257"/>
        <end position="278"/>
    </location>
</feature>
<gene>
    <name evidence="3" type="ORF">AMON00008_LOCUS13382</name>
</gene>
<keyword evidence="2" id="KW-1133">Transmembrane helix</keyword>
<accession>A0A7S4VAX7</accession>
<feature type="region of interest" description="Disordered" evidence="1">
    <location>
        <begin position="27"/>
        <end position="50"/>
    </location>
</feature>
<dbReference type="EMBL" id="HBNR01020138">
    <property type="protein sequence ID" value="CAE4573763.1"/>
    <property type="molecule type" value="Transcribed_RNA"/>
</dbReference>
<keyword evidence="2" id="KW-0472">Membrane</keyword>
<proteinExistence type="predicted"/>
<name>A0A7S4VAX7_9DINO</name>
<feature type="transmembrane region" description="Helical" evidence="2">
    <location>
        <begin position="183"/>
        <end position="206"/>
    </location>
</feature>